<name>A1ZK26_MICM2</name>
<keyword evidence="2" id="KW-1185">Reference proteome</keyword>
<sequence>MPPPSSRIRFEHNIYLVLEEALQAIEQDNIENSNLWASAPHLVKARYLPNRRLDLPTVNEMLRLHGNTMDWKKYIDFEFLKDK</sequence>
<dbReference type="AlphaFoldDB" id="A1ZK26"/>
<evidence type="ECO:0000313" key="1">
    <source>
        <dbReference type="EMBL" id="EAY29479.1"/>
    </source>
</evidence>
<evidence type="ECO:0000313" key="2">
    <source>
        <dbReference type="Proteomes" id="UP000004095"/>
    </source>
</evidence>
<dbReference type="EMBL" id="AAWS01000011">
    <property type="protein sequence ID" value="EAY29479.1"/>
    <property type="molecule type" value="Genomic_DNA"/>
</dbReference>
<dbReference type="Proteomes" id="UP000004095">
    <property type="component" value="Unassembled WGS sequence"/>
</dbReference>
<comment type="caution">
    <text evidence="1">The sequence shown here is derived from an EMBL/GenBank/DDBJ whole genome shotgun (WGS) entry which is preliminary data.</text>
</comment>
<protein>
    <submittedName>
        <fullName evidence="1">Uncharacterized protein</fullName>
    </submittedName>
</protein>
<accession>A1ZK26</accession>
<proteinExistence type="predicted"/>
<organism evidence="1 2">
    <name type="scientific">Microscilla marina ATCC 23134</name>
    <dbReference type="NCBI Taxonomy" id="313606"/>
    <lineage>
        <taxon>Bacteria</taxon>
        <taxon>Pseudomonadati</taxon>
        <taxon>Bacteroidota</taxon>
        <taxon>Cytophagia</taxon>
        <taxon>Cytophagales</taxon>
        <taxon>Microscillaceae</taxon>
        <taxon>Microscilla</taxon>
    </lineage>
</organism>
<reference evidence="1 2" key="1">
    <citation type="submission" date="2007-01" db="EMBL/GenBank/DDBJ databases">
        <authorList>
            <person name="Haygood M."/>
            <person name="Podell S."/>
            <person name="Anderson C."/>
            <person name="Hopkinson B."/>
            <person name="Roe K."/>
            <person name="Barbeau K."/>
            <person name="Gaasterland T."/>
            <person name="Ferriera S."/>
            <person name="Johnson J."/>
            <person name="Kravitz S."/>
            <person name="Beeson K."/>
            <person name="Sutton G."/>
            <person name="Rogers Y.-H."/>
            <person name="Friedman R."/>
            <person name="Frazier M."/>
            <person name="Venter J.C."/>
        </authorList>
    </citation>
    <scope>NUCLEOTIDE SEQUENCE [LARGE SCALE GENOMIC DNA]</scope>
    <source>
        <strain evidence="1 2">ATCC 23134</strain>
    </source>
</reference>
<gene>
    <name evidence="1" type="ORF">M23134_01539</name>
</gene>
<dbReference type="eggNOG" id="ENOG5033E4J">
    <property type="taxonomic scope" value="Bacteria"/>
</dbReference>